<dbReference type="SUPFAM" id="SSF52821">
    <property type="entry name" value="Rhodanese/Cell cycle control phosphatase"/>
    <property type="match status" value="1"/>
</dbReference>
<dbReference type="Proteomes" id="UP000199297">
    <property type="component" value="Unassembled WGS sequence"/>
</dbReference>
<feature type="domain" description="Rhodanese" evidence="1">
    <location>
        <begin position="26"/>
        <end position="103"/>
    </location>
</feature>
<dbReference type="PROSITE" id="PS50206">
    <property type="entry name" value="RHODANESE_3"/>
    <property type="match status" value="1"/>
</dbReference>
<gene>
    <name evidence="2" type="ORF">SAMN05216262_12529</name>
</gene>
<reference evidence="3" key="1">
    <citation type="submission" date="2016-10" db="EMBL/GenBank/DDBJ databases">
        <authorList>
            <person name="Varghese N."/>
            <person name="Submissions S."/>
        </authorList>
    </citation>
    <scope>NUCLEOTIDE SEQUENCE [LARGE SCALE GENOMIC DNA]</scope>
    <source>
        <strain evidence="3">CGMCC 1.9127</strain>
    </source>
</reference>
<keyword evidence="3" id="KW-1185">Reference proteome</keyword>
<evidence type="ECO:0000259" key="1">
    <source>
        <dbReference type="PROSITE" id="PS50206"/>
    </source>
</evidence>
<dbReference type="AlphaFoldDB" id="A0A1H7TJQ9"/>
<dbReference type="GO" id="GO:0016740">
    <property type="term" value="F:transferase activity"/>
    <property type="evidence" value="ECO:0007669"/>
    <property type="project" value="UniProtKB-KW"/>
</dbReference>
<dbReference type="OrthoDB" id="9791096at2"/>
<protein>
    <submittedName>
        <fullName evidence="2">Rhodanese-related sulfurtransferase</fullName>
    </submittedName>
</protein>
<organism evidence="2 3">
    <name type="scientific">Colwellia chukchiensis</name>
    <dbReference type="NCBI Taxonomy" id="641665"/>
    <lineage>
        <taxon>Bacteria</taxon>
        <taxon>Pseudomonadati</taxon>
        <taxon>Pseudomonadota</taxon>
        <taxon>Gammaproteobacteria</taxon>
        <taxon>Alteromonadales</taxon>
        <taxon>Colwelliaceae</taxon>
        <taxon>Colwellia</taxon>
    </lineage>
</organism>
<accession>A0A1H7TJQ9</accession>
<dbReference type="InterPro" id="IPR001763">
    <property type="entry name" value="Rhodanese-like_dom"/>
</dbReference>
<dbReference type="EMBL" id="FOBI01000025">
    <property type="protein sequence ID" value="SEL84077.1"/>
    <property type="molecule type" value="Genomic_DNA"/>
</dbReference>
<evidence type="ECO:0000313" key="2">
    <source>
        <dbReference type="EMBL" id="SEL84077.1"/>
    </source>
</evidence>
<dbReference type="CDD" id="cd00158">
    <property type="entry name" value="RHOD"/>
    <property type="match status" value="1"/>
</dbReference>
<evidence type="ECO:0000313" key="3">
    <source>
        <dbReference type="Proteomes" id="UP000199297"/>
    </source>
</evidence>
<dbReference type="Pfam" id="PF00581">
    <property type="entry name" value="Rhodanese"/>
    <property type="match status" value="1"/>
</dbReference>
<proteinExistence type="predicted"/>
<sequence>MILSVAELVAQAKKSVQCVSAAQAFARKDATFIDVREASEVATSPVANSLAIPRGVLEMNIAKHCADANMEIYLHCASGGRAALAAEQLQRIGYSNVKAISCAHNQVCQAQQTL</sequence>
<keyword evidence="2" id="KW-0808">Transferase</keyword>
<name>A0A1H7TJQ9_9GAMM</name>
<dbReference type="STRING" id="641665.GCA_002104455_02143"/>
<dbReference type="Gene3D" id="3.40.250.10">
    <property type="entry name" value="Rhodanese-like domain"/>
    <property type="match status" value="1"/>
</dbReference>
<dbReference type="InterPro" id="IPR036873">
    <property type="entry name" value="Rhodanese-like_dom_sf"/>
</dbReference>
<dbReference type="RefSeq" id="WP_085286084.1">
    <property type="nucleotide sequence ID" value="NZ_FOBI01000025.1"/>
</dbReference>